<evidence type="ECO:0008006" key="4">
    <source>
        <dbReference type="Google" id="ProtNLM"/>
    </source>
</evidence>
<dbReference type="EMBL" id="JBAHYK010000095">
    <property type="protein sequence ID" value="KAL0578517.1"/>
    <property type="molecule type" value="Genomic_DNA"/>
</dbReference>
<dbReference type="PANTHER" id="PTHR43628">
    <property type="entry name" value="ACTIVATOR OF C KINASE PROTEIN 1-RELATED"/>
    <property type="match status" value="1"/>
</dbReference>
<feature type="region of interest" description="Disordered" evidence="1">
    <location>
        <begin position="1"/>
        <end position="101"/>
    </location>
</feature>
<feature type="region of interest" description="Disordered" evidence="1">
    <location>
        <begin position="152"/>
        <end position="538"/>
    </location>
</feature>
<feature type="compositionally biased region" description="Low complexity" evidence="1">
    <location>
        <begin position="440"/>
        <end position="450"/>
    </location>
</feature>
<evidence type="ECO:0000256" key="1">
    <source>
        <dbReference type="SAM" id="MobiDB-lite"/>
    </source>
</evidence>
<feature type="compositionally biased region" description="Polar residues" evidence="1">
    <location>
        <begin position="43"/>
        <end position="55"/>
    </location>
</feature>
<dbReference type="PANTHER" id="PTHR43628:SF1">
    <property type="entry name" value="CHITIN SYNTHASE REGULATORY FACTOR 2-RELATED"/>
    <property type="match status" value="1"/>
</dbReference>
<keyword evidence="3" id="KW-1185">Reference proteome</keyword>
<feature type="compositionally biased region" description="Low complexity" evidence="1">
    <location>
        <begin position="205"/>
        <end position="216"/>
    </location>
</feature>
<dbReference type="InterPro" id="IPR052945">
    <property type="entry name" value="Mitotic_Regulator"/>
</dbReference>
<gene>
    <name evidence="2" type="ORF">V5O48_003460</name>
</gene>
<dbReference type="InterPro" id="IPR011990">
    <property type="entry name" value="TPR-like_helical_dom_sf"/>
</dbReference>
<feature type="compositionally biased region" description="Low complexity" evidence="1">
    <location>
        <begin position="395"/>
        <end position="419"/>
    </location>
</feature>
<organism evidence="2 3">
    <name type="scientific">Marasmius crinis-equi</name>
    <dbReference type="NCBI Taxonomy" id="585013"/>
    <lineage>
        <taxon>Eukaryota</taxon>
        <taxon>Fungi</taxon>
        <taxon>Dikarya</taxon>
        <taxon>Basidiomycota</taxon>
        <taxon>Agaricomycotina</taxon>
        <taxon>Agaricomycetes</taxon>
        <taxon>Agaricomycetidae</taxon>
        <taxon>Agaricales</taxon>
        <taxon>Marasmiineae</taxon>
        <taxon>Marasmiaceae</taxon>
        <taxon>Marasmius</taxon>
    </lineage>
</organism>
<proteinExistence type="predicted"/>
<dbReference type="InterPro" id="IPR006597">
    <property type="entry name" value="Sel1-like"/>
</dbReference>
<dbReference type="Gene3D" id="1.25.40.10">
    <property type="entry name" value="Tetratricopeptide repeat domain"/>
    <property type="match status" value="1"/>
</dbReference>
<comment type="caution">
    <text evidence="2">The sequence shown here is derived from an EMBL/GenBank/DDBJ whole genome shotgun (WGS) entry which is preliminary data.</text>
</comment>
<feature type="compositionally biased region" description="Polar residues" evidence="1">
    <location>
        <begin position="492"/>
        <end position="505"/>
    </location>
</feature>
<feature type="compositionally biased region" description="Polar residues" evidence="1">
    <location>
        <begin position="27"/>
        <end position="36"/>
    </location>
</feature>
<protein>
    <recommendedName>
        <fullName evidence="4">HCP-like protein</fullName>
    </recommendedName>
</protein>
<feature type="compositionally biased region" description="Polar residues" evidence="1">
    <location>
        <begin position="62"/>
        <end position="75"/>
    </location>
</feature>
<reference evidence="2 3" key="1">
    <citation type="submission" date="2024-02" db="EMBL/GenBank/DDBJ databases">
        <title>A draft genome for the cacao thread blight pathogen Marasmius crinis-equi.</title>
        <authorList>
            <person name="Cohen S.P."/>
            <person name="Baruah I.K."/>
            <person name="Amoako-Attah I."/>
            <person name="Bukari Y."/>
            <person name="Meinhardt L.W."/>
            <person name="Bailey B.A."/>
        </authorList>
    </citation>
    <scope>NUCLEOTIDE SEQUENCE [LARGE SCALE GENOMIC DNA]</scope>
    <source>
        <strain evidence="2 3">GH-76</strain>
    </source>
</reference>
<sequence length="717" mass="78865">MSAHSPSAFHFQPSSPLETLVRRTSAKRANNLTLKTHQLPPEGSSTHYSPTNDAQNPRHVGSSGQSPVTPPRQTQSPSRPLRPPVSPLLHSHFARDSVGTMDSRYANSYLDLEMDDKPRDSIDSRNIYREGMGFQYDTESVYSTDTALRDSWQSANTVQQSVDGGGSVTGSSRHLSQGARVGAHPQQLDRKPSSSRPPPERQFSEDSTVPTVVVTSDDFEELTPRMDSVQLKHAGKSPVVRPLAPNFSRPMRPSAVPVLMPAEEEKQKVLERNANRRPRQPGHDQSYPSSTHLPSPYSPTSPGDYFSHPNTASTYQQYPQHAQPHPHPHPYPHPRAQSPQYPSSPASRPLTPESYGARSPQGYNTPPGQPGSPSEDYYHQQHQHHTSNTHISPTPSSMARSYPSPSSSRPTSPSAYPTSLAESQQHQRNTSRGMSPSPTPSYQPSTSKPTLQHESASPLNRSPSSKVVLPRRPPSLRPGSPVSLYSRYSYYQLDSPSPNGPTQFNVGDPEKQQHTKSPSSPLGSAMHDKLQTPSGEPETKAHHFLQLGIQHHEANRLKESAVCFEKSAKEDGGCGAGMLMYGLTLRHGWGTEKNEKVGFKWLRKAAESAVVDLESARNGGGIDKGAVRAELILAIYEVGQCFFHGWGVPKDQKMAVSYYRVAARLGDADAQNDLGFCLANGKGCKKDRKEAAKWYRAAVEQGQSDVGLAWIYKEKFQ</sequence>
<accession>A0ABR3FSS1</accession>
<feature type="compositionally biased region" description="Low complexity" evidence="1">
    <location>
        <begin position="334"/>
        <end position="349"/>
    </location>
</feature>
<evidence type="ECO:0000313" key="2">
    <source>
        <dbReference type="EMBL" id="KAL0578517.1"/>
    </source>
</evidence>
<feature type="compositionally biased region" description="Polar residues" evidence="1">
    <location>
        <begin position="420"/>
        <end position="434"/>
    </location>
</feature>
<feature type="compositionally biased region" description="Polar residues" evidence="1">
    <location>
        <begin position="286"/>
        <end position="301"/>
    </location>
</feature>
<evidence type="ECO:0000313" key="3">
    <source>
        <dbReference type="Proteomes" id="UP001465976"/>
    </source>
</evidence>
<dbReference type="SMART" id="SM00671">
    <property type="entry name" value="SEL1"/>
    <property type="match status" value="3"/>
</dbReference>
<name>A0ABR3FSS1_9AGAR</name>
<feature type="compositionally biased region" description="Basic and acidic residues" evidence="1">
    <location>
        <begin position="187"/>
        <end position="204"/>
    </location>
</feature>
<feature type="compositionally biased region" description="Polar residues" evidence="1">
    <location>
        <begin position="452"/>
        <end position="465"/>
    </location>
</feature>
<feature type="compositionally biased region" description="Basic and acidic residues" evidence="1">
    <location>
        <begin position="263"/>
        <end position="274"/>
    </location>
</feature>
<dbReference type="Proteomes" id="UP001465976">
    <property type="component" value="Unassembled WGS sequence"/>
</dbReference>
<dbReference type="Pfam" id="PF08238">
    <property type="entry name" value="Sel1"/>
    <property type="match status" value="3"/>
</dbReference>
<dbReference type="SUPFAM" id="SSF81901">
    <property type="entry name" value="HCP-like"/>
    <property type="match status" value="1"/>
</dbReference>